<dbReference type="InterPro" id="IPR036388">
    <property type="entry name" value="WH-like_DNA-bd_sf"/>
</dbReference>
<dbReference type="CDD" id="cd00090">
    <property type="entry name" value="HTH_ARSR"/>
    <property type="match status" value="1"/>
</dbReference>
<dbReference type="Proteomes" id="UP001484239">
    <property type="component" value="Unassembled WGS sequence"/>
</dbReference>
<dbReference type="SUPFAM" id="SSF46785">
    <property type="entry name" value="Winged helix' DNA-binding domain"/>
    <property type="match status" value="1"/>
</dbReference>
<dbReference type="EMBL" id="JBBHLI010000004">
    <property type="protein sequence ID" value="MEK9501227.1"/>
    <property type="molecule type" value="Genomic_DNA"/>
</dbReference>
<comment type="caution">
    <text evidence="2">The sequence shown here is derived from an EMBL/GenBank/DDBJ whole genome shotgun (WGS) entry which is preliminary data.</text>
</comment>
<dbReference type="InterPro" id="IPR011991">
    <property type="entry name" value="ArsR-like_HTH"/>
</dbReference>
<evidence type="ECO:0000313" key="2">
    <source>
        <dbReference type="EMBL" id="MEK9501227.1"/>
    </source>
</evidence>
<evidence type="ECO:0000259" key="1">
    <source>
        <dbReference type="Pfam" id="PF08279"/>
    </source>
</evidence>
<gene>
    <name evidence="2" type="ORF">WI372_09575</name>
</gene>
<keyword evidence="3" id="KW-1185">Reference proteome</keyword>
<sequence length="212" mass="22838">MSDSPPWLDRLIGDTRQQVIDLLLRADRTIPEIADEIGVSTNAIRGHLAALERDHLVVQSDTRRDTGGKPAAVYSLAPAADALFPKAYATVLEQLLQLLDEREGPDRVRDTLALVGARAAHPAEGSSEDRVEAAAEALRSLGGTVEVRRRDDGWTIQGFACPLSAITARDPRVCGLAESLVRTTTGADVVEVCERGLRSKCGFTITFPDTPV</sequence>
<protein>
    <submittedName>
        <fullName evidence="2">HTH domain-containing protein</fullName>
    </submittedName>
</protein>
<dbReference type="Pfam" id="PF08279">
    <property type="entry name" value="HTH_11"/>
    <property type="match status" value="1"/>
</dbReference>
<feature type="domain" description="Helix-turn-helix type 11" evidence="1">
    <location>
        <begin position="16"/>
        <end position="64"/>
    </location>
</feature>
<dbReference type="Gene3D" id="1.10.10.10">
    <property type="entry name" value="Winged helix-like DNA-binding domain superfamily/Winged helix DNA-binding domain"/>
    <property type="match status" value="1"/>
</dbReference>
<organism evidence="2 3">
    <name type="scientific">Gaopeijia maritima</name>
    <dbReference type="NCBI Taxonomy" id="3119007"/>
    <lineage>
        <taxon>Bacteria</taxon>
        <taxon>Pseudomonadati</taxon>
        <taxon>Gemmatimonadota</taxon>
        <taxon>Longimicrobiia</taxon>
        <taxon>Gaopeijiales</taxon>
        <taxon>Gaopeijiaceae</taxon>
        <taxon>Gaopeijia</taxon>
    </lineage>
</organism>
<dbReference type="InterPro" id="IPR036390">
    <property type="entry name" value="WH_DNA-bd_sf"/>
</dbReference>
<reference evidence="2 3" key="1">
    <citation type="submission" date="2024-02" db="EMBL/GenBank/DDBJ databases">
        <title>A novel Gemmatimonadota bacterium.</title>
        <authorList>
            <person name="Du Z.-J."/>
            <person name="Ye Y.-Q."/>
        </authorList>
    </citation>
    <scope>NUCLEOTIDE SEQUENCE [LARGE SCALE GENOMIC DNA]</scope>
    <source>
        <strain evidence="2 3">DH-20</strain>
    </source>
</reference>
<name>A0ABU9E907_9BACT</name>
<dbReference type="RefSeq" id="WP_405277385.1">
    <property type="nucleotide sequence ID" value="NZ_CP144380.1"/>
</dbReference>
<proteinExistence type="predicted"/>
<dbReference type="InterPro" id="IPR013196">
    <property type="entry name" value="HTH_11"/>
</dbReference>
<evidence type="ECO:0000313" key="3">
    <source>
        <dbReference type="Proteomes" id="UP001484239"/>
    </source>
</evidence>
<accession>A0ABU9E907</accession>